<dbReference type="InterPro" id="IPR000182">
    <property type="entry name" value="GNAT_dom"/>
</dbReference>
<dbReference type="GO" id="GO:0016747">
    <property type="term" value="F:acyltransferase activity, transferring groups other than amino-acyl groups"/>
    <property type="evidence" value="ECO:0007669"/>
    <property type="project" value="InterPro"/>
</dbReference>
<dbReference type="PROSITE" id="PS51186">
    <property type="entry name" value="GNAT"/>
    <property type="match status" value="2"/>
</dbReference>
<name>A0A317FJB8_9PROT</name>
<dbReference type="Gene3D" id="3.40.630.30">
    <property type="match status" value="2"/>
</dbReference>
<evidence type="ECO:0000259" key="3">
    <source>
        <dbReference type="PROSITE" id="PS51186"/>
    </source>
</evidence>
<keyword evidence="2" id="KW-0012">Acyltransferase</keyword>
<reference evidence="5" key="1">
    <citation type="submission" date="2018-05" db="EMBL/GenBank/DDBJ databases">
        <authorList>
            <person name="Du Z."/>
            <person name="Wang X."/>
        </authorList>
    </citation>
    <scope>NUCLEOTIDE SEQUENCE [LARGE SCALE GENOMIC DNA]</scope>
    <source>
        <strain evidence="5">CQN31</strain>
    </source>
</reference>
<dbReference type="PANTHER" id="PTHR43877">
    <property type="entry name" value="AMINOALKYLPHOSPHONATE N-ACETYLTRANSFERASE-RELATED-RELATED"/>
    <property type="match status" value="1"/>
</dbReference>
<sequence length="338" mass="36399">MPRLVVTGAALRPGRDDDAEGFIRLIGDCWSEYPGCILHVDGEVPELRALASYFAKAGGALWVAEQDGRVVGMAATRPMNQDAAWEICKVYVSKPARGSGLAHALMGAAEAHARAAGAERLVLWTDTRFEAAHRFYEKRGFVRQGSIRILDDISNSLEFRYAKPLRGLVVEALDAAAAASAERRLAELLVGAVAAGASLTWLPPLDPAVARGYWKGVSSAVALGKTVLLVAWLDGELVGTVQLDLAMPENAPHRAEVRTLLVEPRVRRQGIGAALMKRAEQAARGIGRRLLVLDTRRGSEAEALYRALGWTALGTIPGFELDGARQPADAVFFWKALS</sequence>
<evidence type="ECO:0000313" key="5">
    <source>
        <dbReference type="Proteomes" id="UP000245765"/>
    </source>
</evidence>
<feature type="domain" description="N-acetyltransferase" evidence="3">
    <location>
        <begin position="168"/>
        <end position="338"/>
    </location>
</feature>
<accession>A0A317FJB8</accession>
<gene>
    <name evidence="4" type="ORF">DFH01_09850</name>
</gene>
<dbReference type="CDD" id="cd04301">
    <property type="entry name" value="NAT_SF"/>
    <property type="match status" value="2"/>
</dbReference>
<dbReference type="OrthoDB" id="3389160at2"/>
<dbReference type="Proteomes" id="UP000245765">
    <property type="component" value="Unassembled WGS sequence"/>
</dbReference>
<comment type="caution">
    <text evidence="4">The sequence shown here is derived from an EMBL/GenBank/DDBJ whole genome shotgun (WGS) entry which is preliminary data.</text>
</comment>
<keyword evidence="5" id="KW-1185">Reference proteome</keyword>
<dbReference type="EMBL" id="QGNA01000002">
    <property type="protein sequence ID" value="PWS37696.1"/>
    <property type="molecule type" value="Genomic_DNA"/>
</dbReference>
<feature type="domain" description="N-acetyltransferase" evidence="3">
    <location>
        <begin position="9"/>
        <end position="166"/>
    </location>
</feature>
<dbReference type="SUPFAM" id="SSF55729">
    <property type="entry name" value="Acyl-CoA N-acyltransferases (Nat)"/>
    <property type="match status" value="2"/>
</dbReference>
<protein>
    <submittedName>
        <fullName evidence="4">GNAT family N-acetyltransferase</fullName>
    </submittedName>
</protein>
<dbReference type="AlphaFoldDB" id="A0A317FJB8"/>
<dbReference type="PANTHER" id="PTHR43877:SF2">
    <property type="entry name" value="AMINOALKYLPHOSPHONATE N-ACETYLTRANSFERASE-RELATED"/>
    <property type="match status" value="1"/>
</dbReference>
<organism evidence="4 5">
    <name type="scientific">Falsiroseomonas bella</name>
    <dbReference type="NCBI Taxonomy" id="2184016"/>
    <lineage>
        <taxon>Bacteria</taxon>
        <taxon>Pseudomonadati</taxon>
        <taxon>Pseudomonadota</taxon>
        <taxon>Alphaproteobacteria</taxon>
        <taxon>Acetobacterales</taxon>
        <taxon>Roseomonadaceae</taxon>
        <taxon>Falsiroseomonas</taxon>
    </lineage>
</organism>
<keyword evidence="1 4" id="KW-0808">Transferase</keyword>
<dbReference type="InterPro" id="IPR050832">
    <property type="entry name" value="Bact_Acetyltransf"/>
</dbReference>
<dbReference type="InterPro" id="IPR016181">
    <property type="entry name" value="Acyl_CoA_acyltransferase"/>
</dbReference>
<evidence type="ECO:0000256" key="2">
    <source>
        <dbReference type="ARBA" id="ARBA00023315"/>
    </source>
</evidence>
<evidence type="ECO:0000256" key="1">
    <source>
        <dbReference type="ARBA" id="ARBA00022679"/>
    </source>
</evidence>
<evidence type="ECO:0000313" key="4">
    <source>
        <dbReference type="EMBL" id="PWS37696.1"/>
    </source>
</evidence>
<dbReference type="Pfam" id="PF00583">
    <property type="entry name" value="Acetyltransf_1"/>
    <property type="match status" value="2"/>
</dbReference>
<proteinExistence type="predicted"/>